<evidence type="ECO:0008006" key="3">
    <source>
        <dbReference type="Google" id="ProtNLM"/>
    </source>
</evidence>
<feature type="signal peptide" evidence="1">
    <location>
        <begin position="1"/>
        <end position="24"/>
    </location>
</feature>
<name>A0ABU3N573_9SPHN</name>
<sequence>MIKKILAAGALAASAAFLVPQASAQTFSPNGPFTLASIGTITVSKGITLSCGLNGTGSVSGGAASVSTINLTGGLCGSVTFTGTPYTVTSASLTSITLNGVVVTAITGNCAGTLTGAYNQSTGVITFANATIPSTSGGNPCRVNGRVQISPTVTFTIP</sequence>
<protein>
    <recommendedName>
        <fullName evidence="3">Protein activator of alkane oxidation PraB</fullName>
    </recommendedName>
</protein>
<evidence type="ECO:0000256" key="1">
    <source>
        <dbReference type="SAM" id="SignalP"/>
    </source>
</evidence>
<accession>A0ABU3N573</accession>
<comment type="caution">
    <text evidence="2">The sequence shown here is derived from an EMBL/GenBank/DDBJ whole genome shotgun (WGS) entry which is preliminary data.</text>
</comment>
<proteinExistence type="predicted"/>
<evidence type="ECO:0000313" key="2">
    <source>
        <dbReference type="EMBL" id="MDT8759401.1"/>
    </source>
</evidence>
<organism evidence="2">
    <name type="scientific">Sphingomonas psychrotolerans</name>
    <dbReference type="NCBI Taxonomy" id="1327635"/>
    <lineage>
        <taxon>Bacteria</taxon>
        <taxon>Pseudomonadati</taxon>
        <taxon>Pseudomonadota</taxon>
        <taxon>Alphaproteobacteria</taxon>
        <taxon>Sphingomonadales</taxon>
        <taxon>Sphingomonadaceae</taxon>
        <taxon>Sphingomonas</taxon>
    </lineage>
</organism>
<reference evidence="2" key="1">
    <citation type="submission" date="2022-04" db="EMBL/GenBank/DDBJ databases">
        <title>Tomato heritable bacteria conferring resistance against bacterial wilt.</title>
        <authorList>
            <person name="Yin J."/>
        </authorList>
    </citation>
    <scope>NUCLEOTIDE SEQUENCE</scope>
    <source>
        <strain evidence="2">Cra20</strain>
    </source>
</reference>
<gene>
    <name evidence="2" type="ORF">MZO42_11895</name>
</gene>
<keyword evidence="1" id="KW-0732">Signal</keyword>
<feature type="chain" id="PRO_5046667979" description="Protein activator of alkane oxidation PraB" evidence="1">
    <location>
        <begin position="25"/>
        <end position="158"/>
    </location>
</feature>
<dbReference type="EMBL" id="JALMLT010000003">
    <property type="protein sequence ID" value="MDT8759401.1"/>
    <property type="molecule type" value="Genomic_DNA"/>
</dbReference>